<feature type="transmembrane region" description="Helical" evidence="2">
    <location>
        <begin position="18"/>
        <end position="42"/>
    </location>
</feature>
<feature type="transmembrane region" description="Helical" evidence="2">
    <location>
        <begin position="357"/>
        <end position="376"/>
    </location>
</feature>
<dbReference type="Proteomes" id="UP000242972">
    <property type="component" value="Unassembled WGS sequence"/>
</dbReference>
<reference evidence="3 4" key="1">
    <citation type="journal article" date="2014" name="BMC Genomics">
        <title>Comparison of environmental and isolate Sulfobacillus genomes reveals diverse carbon, sulfur, nitrogen, and hydrogen metabolisms.</title>
        <authorList>
            <person name="Justice N.B."/>
            <person name="Norman A."/>
            <person name="Brown C.T."/>
            <person name="Singh A."/>
            <person name="Thomas B.C."/>
            <person name="Banfield J.F."/>
        </authorList>
    </citation>
    <scope>NUCLEOTIDE SEQUENCE [LARGE SCALE GENOMIC DNA]</scope>
    <source>
        <strain evidence="3">AMDSBA4</strain>
    </source>
</reference>
<proteinExistence type="predicted"/>
<dbReference type="InterPro" id="IPR011701">
    <property type="entry name" value="MFS"/>
</dbReference>
<organism evidence="3 4">
    <name type="scientific">Sulfobacillus benefaciens</name>
    <dbReference type="NCBI Taxonomy" id="453960"/>
    <lineage>
        <taxon>Bacteria</taxon>
        <taxon>Bacillati</taxon>
        <taxon>Bacillota</taxon>
        <taxon>Clostridia</taxon>
        <taxon>Eubacteriales</taxon>
        <taxon>Clostridiales Family XVII. Incertae Sedis</taxon>
        <taxon>Sulfobacillus</taxon>
    </lineage>
</organism>
<feature type="transmembrane region" description="Helical" evidence="2">
    <location>
        <begin position="246"/>
        <end position="265"/>
    </location>
</feature>
<dbReference type="Pfam" id="PF07690">
    <property type="entry name" value="MFS_1"/>
    <property type="match status" value="1"/>
</dbReference>
<dbReference type="InterPro" id="IPR036259">
    <property type="entry name" value="MFS_trans_sf"/>
</dbReference>
<feature type="transmembrane region" description="Helical" evidence="2">
    <location>
        <begin position="48"/>
        <end position="67"/>
    </location>
</feature>
<dbReference type="Gene3D" id="1.20.1250.20">
    <property type="entry name" value="MFS general substrate transporter like domains"/>
    <property type="match status" value="1"/>
</dbReference>
<dbReference type="EMBL" id="PXYW01000033">
    <property type="protein sequence ID" value="PSR32657.1"/>
    <property type="molecule type" value="Genomic_DNA"/>
</dbReference>
<feature type="transmembrane region" description="Helical" evidence="2">
    <location>
        <begin position="79"/>
        <end position="97"/>
    </location>
</feature>
<gene>
    <name evidence="3" type="ORF">C7B46_12915</name>
</gene>
<dbReference type="SUPFAM" id="SSF103473">
    <property type="entry name" value="MFS general substrate transporter"/>
    <property type="match status" value="1"/>
</dbReference>
<name>A0A2T2XDX3_9FIRM</name>
<dbReference type="GO" id="GO:0005886">
    <property type="term" value="C:plasma membrane"/>
    <property type="evidence" value="ECO:0007669"/>
    <property type="project" value="UniProtKB-SubCell"/>
</dbReference>
<evidence type="ECO:0008006" key="5">
    <source>
        <dbReference type="Google" id="ProtNLM"/>
    </source>
</evidence>
<feature type="transmembrane region" description="Helical" evidence="2">
    <location>
        <begin position="137"/>
        <end position="158"/>
    </location>
</feature>
<feature type="transmembrane region" description="Helical" evidence="2">
    <location>
        <begin position="213"/>
        <end position="234"/>
    </location>
</feature>
<dbReference type="AlphaFoldDB" id="A0A2T2XDX3"/>
<evidence type="ECO:0000313" key="3">
    <source>
        <dbReference type="EMBL" id="PSR32657.1"/>
    </source>
</evidence>
<keyword evidence="2" id="KW-0472">Membrane</keyword>
<sequence length="385" mass="41944">MTISTSPPSQKFWVHRPFWILSLAIFLNAFSYGVAAVSTTWLAQHSAWSLWHLTWAPTGLIIGILSGGITADHIGRTRLLHWSPVGYVIGGLILLVVKSHSLSAWGCLALVITAGLESTTVLALGQELLPPSTRTSAFYLMMNFSNFGGLVLAILTAMPMHPGVRQTVITLIPVILAILSWQLRRKLPESPEWFHARAPKPTSSKPFYLTSRFATSVIFSYTNATSFALVTYALGVKIYPQLLPRFLMLSTGGAFIAGLASPLFAKLPVSTLLLGSYGGTWLFALALWAYPTIHWALWLGLSVATGVAFLAENEFKTSAWPSKIRGRVTAWERVGGQLGYLGTLIAVQHFSFPQLTLALAGIWAMGAGAALWWRIFSSGDGARQE</sequence>
<comment type="caution">
    <text evidence="3">The sequence shown here is derived from an EMBL/GenBank/DDBJ whole genome shotgun (WGS) entry which is preliminary data.</text>
</comment>
<comment type="subcellular location">
    <subcellularLocation>
        <location evidence="1">Cell membrane</location>
        <topology evidence="1">Multi-pass membrane protein</topology>
    </subcellularLocation>
</comment>
<evidence type="ECO:0000256" key="2">
    <source>
        <dbReference type="SAM" id="Phobius"/>
    </source>
</evidence>
<keyword evidence="2" id="KW-1133">Transmembrane helix</keyword>
<protein>
    <recommendedName>
        <fullName evidence="5">MFS transporter</fullName>
    </recommendedName>
</protein>
<dbReference type="GO" id="GO:0022857">
    <property type="term" value="F:transmembrane transporter activity"/>
    <property type="evidence" value="ECO:0007669"/>
    <property type="project" value="InterPro"/>
</dbReference>
<accession>A0A2T2XDX3</accession>
<evidence type="ECO:0000313" key="4">
    <source>
        <dbReference type="Proteomes" id="UP000242972"/>
    </source>
</evidence>
<feature type="transmembrane region" description="Helical" evidence="2">
    <location>
        <begin position="103"/>
        <end position="125"/>
    </location>
</feature>
<keyword evidence="2" id="KW-0812">Transmembrane</keyword>
<evidence type="ECO:0000256" key="1">
    <source>
        <dbReference type="ARBA" id="ARBA00004651"/>
    </source>
</evidence>